<evidence type="ECO:0000259" key="10">
    <source>
        <dbReference type="PROSITE" id="PS50522"/>
    </source>
</evidence>
<dbReference type="InterPro" id="IPR043502">
    <property type="entry name" value="DNA/RNA_pol_sf"/>
</dbReference>
<comment type="cofactor">
    <cofactor evidence="9">
        <name>Mg(2+)</name>
        <dbReference type="ChEBI" id="CHEBI:18420"/>
    </cofactor>
    <text evidence="9">Binds 2 Mg(2+) per subunit.</text>
</comment>
<dbReference type="SUPFAM" id="SSF56672">
    <property type="entry name" value="DNA/RNA polymerases"/>
    <property type="match status" value="1"/>
</dbReference>
<dbReference type="GO" id="GO:0046872">
    <property type="term" value="F:metal ion binding"/>
    <property type="evidence" value="ECO:0007669"/>
    <property type="project" value="UniProtKB-KW"/>
</dbReference>
<feature type="binding site" evidence="9">
    <location>
        <position position="273"/>
    </location>
    <ligand>
        <name>Mg(2+)</name>
        <dbReference type="ChEBI" id="CHEBI:18420"/>
        <label>2</label>
    </ligand>
</feature>
<dbReference type="GO" id="GO:0000166">
    <property type="term" value="F:nucleotide binding"/>
    <property type="evidence" value="ECO:0007669"/>
    <property type="project" value="UniProtKB-KW"/>
</dbReference>
<evidence type="ECO:0000256" key="5">
    <source>
        <dbReference type="ARBA" id="ARBA00022741"/>
    </source>
</evidence>
<evidence type="ECO:0000256" key="2">
    <source>
        <dbReference type="ARBA" id="ARBA00022484"/>
    </source>
</evidence>
<evidence type="ECO:0000256" key="3">
    <source>
        <dbReference type="ARBA" id="ARBA00022679"/>
    </source>
</evidence>
<keyword evidence="9" id="KW-0479">Metal-binding</keyword>
<name>A0A514D284_9VIRU</name>
<comment type="catalytic activity">
    <reaction evidence="8">
        <text>RNA(n) + a ribonucleoside 5'-triphosphate = RNA(n+1) + diphosphate</text>
        <dbReference type="Rhea" id="RHEA:21248"/>
        <dbReference type="Rhea" id="RHEA-COMP:14527"/>
        <dbReference type="Rhea" id="RHEA-COMP:17342"/>
        <dbReference type="ChEBI" id="CHEBI:33019"/>
        <dbReference type="ChEBI" id="CHEBI:61557"/>
        <dbReference type="ChEBI" id="CHEBI:140395"/>
        <dbReference type="EC" id="2.7.7.48"/>
    </reaction>
</comment>
<accession>A0A514D284</accession>
<organism evidence="11">
    <name type="scientific">Leviviridae sp</name>
    <dbReference type="NCBI Taxonomy" id="2027243"/>
    <lineage>
        <taxon>Viruses</taxon>
        <taxon>Riboviria</taxon>
        <taxon>Orthornavirae</taxon>
        <taxon>Lenarviricota</taxon>
        <taxon>Leviviricetes</taxon>
        <taxon>Norzivirales</taxon>
        <taxon>Fiersviridae</taxon>
    </lineage>
</organism>
<evidence type="ECO:0000256" key="9">
    <source>
        <dbReference type="PIRSR" id="PIRSR605093-1"/>
    </source>
</evidence>
<dbReference type="EMBL" id="MN033586">
    <property type="protein sequence ID" value="QDH87724.1"/>
    <property type="molecule type" value="Genomic_RNA"/>
</dbReference>
<evidence type="ECO:0000313" key="11">
    <source>
        <dbReference type="EMBL" id="QDH87724.1"/>
    </source>
</evidence>
<keyword evidence="5" id="KW-0547">Nucleotide-binding</keyword>
<keyword evidence="9" id="KW-0460">Magnesium</keyword>
<dbReference type="InterPro" id="IPR005093">
    <property type="entry name" value="RNArep_beta"/>
</dbReference>
<keyword evidence="2 11" id="KW-0696">RNA-directed RNA polymerase</keyword>
<feature type="binding site" evidence="9">
    <location>
        <position position="361"/>
    </location>
    <ligand>
        <name>Mg(2+)</name>
        <dbReference type="ChEBI" id="CHEBI:18420"/>
        <label>2</label>
    </ligand>
</feature>
<evidence type="ECO:0000256" key="4">
    <source>
        <dbReference type="ARBA" id="ARBA00022695"/>
    </source>
</evidence>
<keyword evidence="3" id="KW-0808">Transferase</keyword>
<dbReference type="InterPro" id="IPR007096">
    <property type="entry name" value="RNA-dir_Rpol_cat_phage"/>
</dbReference>
<keyword evidence="6" id="KW-0693">Viral RNA replication</keyword>
<keyword evidence="4" id="KW-0548">Nucleotidyltransferase</keyword>
<dbReference type="EC" id="2.7.7.48" evidence="1"/>
<protein>
    <recommendedName>
        <fullName evidence="1">RNA-directed RNA polymerase</fullName>
        <ecNumber evidence="1">2.7.7.48</ecNumber>
    </recommendedName>
    <alternativeName>
        <fullName evidence="7">RNA replicase beta chain</fullName>
    </alternativeName>
</protein>
<feature type="binding site" evidence="9">
    <location>
        <position position="360"/>
    </location>
    <ligand>
        <name>Mg(2+)</name>
        <dbReference type="ChEBI" id="CHEBI:18420"/>
        <label>2</label>
    </ligand>
</feature>
<dbReference type="GO" id="GO:0039694">
    <property type="term" value="P:viral RNA genome replication"/>
    <property type="evidence" value="ECO:0007669"/>
    <property type="project" value="InterPro"/>
</dbReference>
<sequence>MDDSSLNTSSRVLLPYLEELGTPRALSVAIQLRYGAIGGILDLDLDPRRYVCAETYFRDAQATNLLKKVRGVSIKGVDRRSAALQKWLDGEFRCYKSNERLSKFNYGAFLEPQDLAILRILRKVAKTIESWIGHSPPDLDKIEGRFGPGSTFSDRGKLTTVPDKITSTPTLTRGALWYLLPYCQTFWGRSNSSRHGQVSWVRGNRYLTVPKTMKIDRSIAVEPAINVFYQLGLGSAIRQRLSTNAGWDLDRAQDIHRRKAKDASITREFATLDLSNASDTVSIELVRLLLPPRWFEELSALRSPFTLVDGKWRRLEKFSSMGNGYTFELETLIFAGLMSVLLRELGRSGRLGEDVFVFGDDIIIPDDCYKAAIALLEFCGFSANTEKSFHGPIGFRESCGGDFFEGADVRPFYIKDVINDPWELIPDCNGVRRSLKKLEALTGHSHLGPLHNWLDLLPTIIRNCKGPEFLGDSVLHTDESQWKGKWKHGIRYFRGVVQVNKFLTWAHWHPSVVLASALYGVGDGRRGISPRDPPRSYAVKWIPFS</sequence>
<proteinExistence type="predicted"/>
<dbReference type="Pfam" id="PF03431">
    <property type="entry name" value="RNA_replicase_B"/>
    <property type="match status" value="1"/>
</dbReference>
<dbReference type="GO" id="GO:0003968">
    <property type="term" value="F:RNA-directed RNA polymerase activity"/>
    <property type="evidence" value="ECO:0007669"/>
    <property type="project" value="UniProtKB-KW"/>
</dbReference>
<evidence type="ECO:0000256" key="7">
    <source>
        <dbReference type="ARBA" id="ARBA00030248"/>
    </source>
</evidence>
<evidence type="ECO:0000256" key="1">
    <source>
        <dbReference type="ARBA" id="ARBA00012494"/>
    </source>
</evidence>
<evidence type="ECO:0000256" key="6">
    <source>
        <dbReference type="ARBA" id="ARBA00022953"/>
    </source>
</evidence>
<evidence type="ECO:0000256" key="8">
    <source>
        <dbReference type="ARBA" id="ARBA00048744"/>
    </source>
</evidence>
<reference evidence="11" key="1">
    <citation type="submission" date="2019-05" db="EMBL/GenBank/DDBJ databases">
        <title>Metatranscriptomic reconstruction reveals RNA viruses with the potential to shape carbon cycling in soil.</title>
        <authorList>
            <person name="Starr E.P."/>
            <person name="Nuccio E."/>
            <person name="Pett-Ridge J."/>
            <person name="Banfield J.F."/>
            <person name="Firestone M.K."/>
        </authorList>
    </citation>
    <scope>NUCLEOTIDE SEQUENCE</scope>
    <source>
        <strain evidence="11">H2_Rhizo_33_scaffold_874</strain>
    </source>
</reference>
<dbReference type="PROSITE" id="PS50522">
    <property type="entry name" value="RDRP_PHAGE"/>
    <property type="match status" value="1"/>
</dbReference>
<gene>
    <name evidence="11" type="ORF">H2Rhizo33874_000004</name>
</gene>
<feature type="domain" description="RdRp catalytic" evidence="10">
    <location>
        <begin position="258"/>
        <end position="392"/>
    </location>
</feature>